<protein>
    <submittedName>
        <fullName evidence="8">Fungal-specific transcription factor domain-containing protein</fullName>
    </submittedName>
</protein>
<gene>
    <name evidence="8" type="ORF">GGX14DRAFT_425418</name>
</gene>
<dbReference type="PROSITE" id="PS50048">
    <property type="entry name" value="ZN2_CY6_FUNGAL_2"/>
    <property type="match status" value="1"/>
</dbReference>
<feature type="compositionally biased region" description="Polar residues" evidence="6">
    <location>
        <begin position="658"/>
        <end position="671"/>
    </location>
</feature>
<feature type="region of interest" description="Disordered" evidence="6">
    <location>
        <begin position="621"/>
        <end position="694"/>
    </location>
</feature>
<dbReference type="CDD" id="cd12148">
    <property type="entry name" value="fungal_TF_MHR"/>
    <property type="match status" value="1"/>
</dbReference>
<dbReference type="PANTHER" id="PTHR47338">
    <property type="entry name" value="ZN(II)2CYS6 TRANSCRIPTION FACTOR (EUROFUNG)-RELATED"/>
    <property type="match status" value="1"/>
</dbReference>
<dbReference type="PROSITE" id="PS00463">
    <property type="entry name" value="ZN2_CY6_FUNGAL_1"/>
    <property type="match status" value="1"/>
</dbReference>
<comment type="caution">
    <text evidence="8">The sequence shown here is derived from an EMBL/GenBank/DDBJ whole genome shotgun (WGS) entry which is preliminary data.</text>
</comment>
<evidence type="ECO:0000256" key="5">
    <source>
        <dbReference type="ARBA" id="ARBA00023242"/>
    </source>
</evidence>
<dbReference type="PANTHER" id="PTHR47338:SF5">
    <property type="entry name" value="ZN(II)2CYS6 TRANSCRIPTION FACTOR (EUROFUNG)"/>
    <property type="match status" value="1"/>
</dbReference>
<evidence type="ECO:0000313" key="8">
    <source>
        <dbReference type="EMBL" id="KAJ7224374.1"/>
    </source>
</evidence>
<accession>A0AAD6YN89</accession>
<comment type="subcellular location">
    <subcellularLocation>
        <location evidence="1">Nucleus</location>
    </subcellularLocation>
</comment>
<keyword evidence="5" id="KW-0539">Nucleus</keyword>
<keyword evidence="4" id="KW-0804">Transcription</keyword>
<dbReference type="InterPro" id="IPR001138">
    <property type="entry name" value="Zn2Cys6_DnaBD"/>
</dbReference>
<evidence type="ECO:0000256" key="4">
    <source>
        <dbReference type="ARBA" id="ARBA00023163"/>
    </source>
</evidence>
<feature type="region of interest" description="Disordered" evidence="6">
    <location>
        <begin position="1"/>
        <end position="39"/>
    </location>
</feature>
<dbReference type="GO" id="GO:0008270">
    <property type="term" value="F:zinc ion binding"/>
    <property type="evidence" value="ECO:0007669"/>
    <property type="project" value="InterPro"/>
</dbReference>
<evidence type="ECO:0000256" key="2">
    <source>
        <dbReference type="ARBA" id="ARBA00022723"/>
    </source>
</evidence>
<sequence length="712" mass="78501">MDAPPASFSFQAAYEHPAQPDDDADTTSSKGSKRKRLAKACDACHKSKRRCDGTAPCSNCYFASKPCQYTDASGRPVAAPLSGKPDASKAPRSIGARSKVYADDNQPRPSTSKGHIDAERKQSRKRVKNDRPKNLDVVSDSSPARDNVARDRVAPLVLDHALTRELTNLFFTHCHPVRAVIHKPSFSASLAHNRVPSHLLFAMCALAAPLSRQPRFRSTGSSRLSGRPFAQEAVSLMFDGSGHLLCDHNLHTAQALCFLMAHDLASKDADAPANSRYRDLALQILQSLGLHNSENPVATNSVLSADFIHASIERECVRRIFWVIHIMELQDSLYTQRPVLLSDSQLQLRLPVDETSFELAVYSPPPECLYLLSGRTQSGSELGHFVRILHLYAQTEQILHRPDTNLSTLAELEKRAEEWVASLPDILRFSEQNLEVQRSMFETSSNTGAWCFCCMHVYYAGFTLALHAGRNNLSYSTSSPTPISQRPQWTVTRLEMILAMLGDRAKNSMLMGAFIWIQIKYCNRDDAQMRAWCNDYEELWGTRIADLVVPLTPARLERSGASHSFPQMNTRLLPPKATSQFPLGRSLGELRLHNHSNSWSSAHLSLGMGSGFVAGDQDDISRRATSETDSDSPSKTGGGGGRMGESLPSLKSSGLLDSWNSANLAASTNTRPRTDMRSTKASPPPLGMESDVRSTALTSMPVGLQWLANESR</sequence>
<evidence type="ECO:0000259" key="7">
    <source>
        <dbReference type="PROSITE" id="PS50048"/>
    </source>
</evidence>
<dbReference type="Pfam" id="PF00172">
    <property type="entry name" value="Zn_clus"/>
    <property type="match status" value="1"/>
</dbReference>
<reference evidence="8" key="1">
    <citation type="submission" date="2023-03" db="EMBL/GenBank/DDBJ databases">
        <title>Massive genome expansion in bonnet fungi (Mycena s.s.) driven by repeated elements and novel gene families across ecological guilds.</title>
        <authorList>
            <consortium name="Lawrence Berkeley National Laboratory"/>
            <person name="Harder C.B."/>
            <person name="Miyauchi S."/>
            <person name="Viragh M."/>
            <person name="Kuo A."/>
            <person name="Thoen E."/>
            <person name="Andreopoulos B."/>
            <person name="Lu D."/>
            <person name="Skrede I."/>
            <person name="Drula E."/>
            <person name="Henrissat B."/>
            <person name="Morin E."/>
            <person name="Kohler A."/>
            <person name="Barry K."/>
            <person name="LaButti K."/>
            <person name="Morin E."/>
            <person name="Salamov A."/>
            <person name="Lipzen A."/>
            <person name="Mereny Z."/>
            <person name="Hegedus B."/>
            <person name="Baldrian P."/>
            <person name="Stursova M."/>
            <person name="Weitz H."/>
            <person name="Taylor A."/>
            <person name="Grigoriev I.V."/>
            <person name="Nagy L.G."/>
            <person name="Martin F."/>
            <person name="Kauserud H."/>
        </authorList>
    </citation>
    <scope>NUCLEOTIDE SEQUENCE</scope>
    <source>
        <strain evidence="8">9144</strain>
    </source>
</reference>
<dbReference type="Proteomes" id="UP001219525">
    <property type="component" value="Unassembled WGS sequence"/>
</dbReference>
<dbReference type="GO" id="GO:0006351">
    <property type="term" value="P:DNA-templated transcription"/>
    <property type="evidence" value="ECO:0007669"/>
    <property type="project" value="InterPro"/>
</dbReference>
<feature type="domain" description="Zn(2)-C6 fungal-type" evidence="7">
    <location>
        <begin position="40"/>
        <end position="69"/>
    </location>
</feature>
<dbReference type="AlphaFoldDB" id="A0AAD6YN89"/>
<dbReference type="InterPro" id="IPR036864">
    <property type="entry name" value="Zn2-C6_fun-type_DNA-bd_sf"/>
</dbReference>
<evidence type="ECO:0000256" key="6">
    <source>
        <dbReference type="SAM" id="MobiDB-lite"/>
    </source>
</evidence>
<feature type="region of interest" description="Disordered" evidence="6">
    <location>
        <begin position="73"/>
        <end position="146"/>
    </location>
</feature>
<dbReference type="SUPFAM" id="SSF57701">
    <property type="entry name" value="Zn2/Cys6 DNA-binding domain"/>
    <property type="match status" value="1"/>
</dbReference>
<organism evidence="8 9">
    <name type="scientific">Mycena pura</name>
    <dbReference type="NCBI Taxonomy" id="153505"/>
    <lineage>
        <taxon>Eukaryota</taxon>
        <taxon>Fungi</taxon>
        <taxon>Dikarya</taxon>
        <taxon>Basidiomycota</taxon>
        <taxon>Agaricomycotina</taxon>
        <taxon>Agaricomycetes</taxon>
        <taxon>Agaricomycetidae</taxon>
        <taxon>Agaricales</taxon>
        <taxon>Marasmiineae</taxon>
        <taxon>Mycenaceae</taxon>
        <taxon>Mycena</taxon>
    </lineage>
</organism>
<dbReference type="EMBL" id="JARJCW010000005">
    <property type="protein sequence ID" value="KAJ7224374.1"/>
    <property type="molecule type" value="Genomic_DNA"/>
</dbReference>
<evidence type="ECO:0000256" key="3">
    <source>
        <dbReference type="ARBA" id="ARBA00023015"/>
    </source>
</evidence>
<dbReference type="Gene3D" id="4.10.240.10">
    <property type="entry name" value="Zn(2)-C6 fungal-type DNA-binding domain"/>
    <property type="match status" value="1"/>
</dbReference>
<dbReference type="GO" id="GO:0005634">
    <property type="term" value="C:nucleus"/>
    <property type="evidence" value="ECO:0007669"/>
    <property type="project" value="UniProtKB-SubCell"/>
</dbReference>
<evidence type="ECO:0000256" key="1">
    <source>
        <dbReference type="ARBA" id="ARBA00004123"/>
    </source>
</evidence>
<dbReference type="Pfam" id="PF04082">
    <property type="entry name" value="Fungal_trans"/>
    <property type="match status" value="1"/>
</dbReference>
<keyword evidence="3" id="KW-0805">Transcription regulation</keyword>
<dbReference type="InterPro" id="IPR007219">
    <property type="entry name" value="XnlR_reg_dom"/>
</dbReference>
<keyword evidence="9" id="KW-1185">Reference proteome</keyword>
<name>A0AAD6YN89_9AGAR</name>
<dbReference type="CDD" id="cd00067">
    <property type="entry name" value="GAL4"/>
    <property type="match status" value="1"/>
</dbReference>
<dbReference type="InterPro" id="IPR050815">
    <property type="entry name" value="TF_fung"/>
</dbReference>
<proteinExistence type="predicted"/>
<dbReference type="SMART" id="SM00066">
    <property type="entry name" value="GAL4"/>
    <property type="match status" value="1"/>
</dbReference>
<keyword evidence="2" id="KW-0479">Metal-binding</keyword>
<evidence type="ECO:0000313" key="9">
    <source>
        <dbReference type="Proteomes" id="UP001219525"/>
    </source>
</evidence>
<dbReference type="GO" id="GO:0003677">
    <property type="term" value="F:DNA binding"/>
    <property type="evidence" value="ECO:0007669"/>
    <property type="project" value="InterPro"/>
</dbReference>
<dbReference type="GO" id="GO:0000981">
    <property type="term" value="F:DNA-binding transcription factor activity, RNA polymerase II-specific"/>
    <property type="evidence" value="ECO:0007669"/>
    <property type="project" value="InterPro"/>
</dbReference>